<feature type="compositionally biased region" description="Polar residues" evidence="1">
    <location>
        <begin position="1"/>
        <end position="10"/>
    </location>
</feature>
<feature type="region of interest" description="Disordered" evidence="1">
    <location>
        <begin position="198"/>
        <end position="241"/>
    </location>
</feature>
<dbReference type="STRING" id="1314773.A0A3N2QA08"/>
<keyword evidence="3" id="KW-1185">Reference proteome</keyword>
<evidence type="ECO:0000313" key="3">
    <source>
        <dbReference type="Proteomes" id="UP000272025"/>
    </source>
</evidence>
<gene>
    <name evidence="2" type="ORF">SODALDRAFT_375756</name>
</gene>
<dbReference type="OrthoDB" id="5345504at2759"/>
<reference evidence="2 3" key="1">
    <citation type="journal article" date="2018" name="Mol. Ecol.">
        <title>The obligate alkalophilic soda-lake fungus Sodiomyces alkalinus has shifted to a protein diet.</title>
        <authorList>
            <person name="Grum-Grzhimaylo A.A."/>
            <person name="Falkoski D.L."/>
            <person name="van den Heuvel J."/>
            <person name="Valero-Jimenez C.A."/>
            <person name="Min B."/>
            <person name="Choi I.G."/>
            <person name="Lipzen A."/>
            <person name="Daum C.G."/>
            <person name="Aanen D.K."/>
            <person name="Tsang A."/>
            <person name="Henrissat B."/>
            <person name="Bilanenko E.N."/>
            <person name="de Vries R.P."/>
            <person name="van Kan J.A.L."/>
            <person name="Grigoriev I.V."/>
            <person name="Debets A.J.M."/>
        </authorList>
    </citation>
    <scope>NUCLEOTIDE SEQUENCE [LARGE SCALE GENOMIC DNA]</scope>
    <source>
        <strain evidence="2 3">F11</strain>
    </source>
</reference>
<dbReference type="Pfam" id="PF20354">
    <property type="entry name" value="DUF6649"/>
    <property type="match status" value="1"/>
</dbReference>
<feature type="region of interest" description="Disordered" evidence="1">
    <location>
        <begin position="1"/>
        <end position="97"/>
    </location>
</feature>
<dbReference type="AlphaFoldDB" id="A0A3N2QA08"/>
<feature type="compositionally biased region" description="Pro residues" evidence="1">
    <location>
        <begin position="152"/>
        <end position="162"/>
    </location>
</feature>
<feature type="region of interest" description="Disordered" evidence="1">
    <location>
        <begin position="146"/>
        <end position="168"/>
    </location>
</feature>
<organism evidence="2 3">
    <name type="scientific">Sodiomyces alkalinus (strain CBS 110278 / VKM F-3762 / F11)</name>
    <name type="common">Alkaliphilic filamentous fungus</name>
    <dbReference type="NCBI Taxonomy" id="1314773"/>
    <lineage>
        <taxon>Eukaryota</taxon>
        <taxon>Fungi</taxon>
        <taxon>Dikarya</taxon>
        <taxon>Ascomycota</taxon>
        <taxon>Pezizomycotina</taxon>
        <taxon>Sordariomycetes</taxon>
        <taxon>Hypocreomycetidae</taxon>
        <taxon>Glomerellales</taxon>
        <taxon>Plectosphaerellaceae</taxon>
        <taxon>Sodiomyces</taxon>
    </lineage>
</organism>
<dbReference type="RefSeq" id="XP_028471410.1">
    <property type="nucleotide sequence ID" value="XM_028614766.1"/>
</dbReference>
<protein>
    <submittedName>
        <fullName evidence="2">Uncharacterized protein</fullName>
    </submittedName>
</protein>
<dbReference type="GeneID" id="39583244"/>
<dbReference type="EMBL" id="ML119051">
    <property type="protein sequence ID" value="ROT43604.1"/>
    <property type="molecule type" value="Genomic_DNA"/>
</dbReference>
<sequence length="241" mass="26466">MLLQGAQSHANLPPHAHASSSSNMRPGQGRKRKAETQDNERLSKRLSLLNLEQNGQKLYIPVESPTPPSPAPGQWPPPQAAALNPPPPQTVAQDDGDAMRVDDMKHKVYIYSLDDELSASDSEPDEARLVFLPDIDRHLRSRRIGFSSPAAPSIPRPVPPAPDGDFSDMQLVLYRDPTSLSVPAEQDGVRRAILESRARARAREQQRRERDGMAGFVEMPPPTDAQVAGSSDSMDVDMDID</sequence>
<dbReference type="InterPro" id="IPR046591">
    <property type="entry name" value="DUF6649"/>
</dbReference>
<evidence type="ECO:0000313" key="2">
    <source>
        <dbReference type="EMBL" id="ROT43604.1"/>
    </source>
</evidence>
<accession>A0A3N2QA08</accession>
<feature type="compositionally biased region" description="Pro residues" evidence="1">
    <location>
        <begin position="64"/>
        <end position="89"/>
    </location>
</feature>
<evidence type="ECO:0000256" key="1">
    <source>
        <dbReference type="SAM" id="MobiDB-lite"/>
    </source>
</evidence>
<proteinExistence type="predicted"/>
<feature type="compositionally biased region" description="Basic and acidic residues" evidence="1">
    <location>
        <begin position="198"/>
        <end position="212"/>
    </location>
</feature>
<dbReference type="Proteomes" id="UP000272025">
    <property type="component" value="Unassembled WGS sequence"/>
</dbReference>
<name>A0A3N2QA08_SODAK</name>
<feature type="compositionally biased region" description="Basic and acidic residues" evidence="1">
    <location>
        <begin position="34"/>
        <end position="43"/>
    </location>
</feature>